<organism evidence="2 3">
    <name type="scientific">Carnegiea gigantea</name>
    <dbReference type="NCBI Taxonomy" id="171969"/>
    <lineage>
        <taxon>Eukaryota</taxon>
        <taxon>Viridiplantae</taxon>
        <taxon>Streptophyta</taxon>
        <taxon>Embryophyta</taxon>
        <taxon>Tracheophyta</taxon>
        <taxon>Spermatophyta</taxon>
        <taxon>Magnoliopsida</taxon>
        <taxon>eudicotyledons</taxon>
        <taxon>Gunneridae</taxon>
        <taxon>Pentapetalae</taxon>
        <taxon>Caryophyllales</taxon>
        <taxon>Cactineae</taxon>
        <taxon>Cactaceae</taxon>
        <taxon>Cactoideae</taxon>
        <taxon>Echinocereeae</taxon>
        <taxon>Carnegiea</taxon>
    </lineage>
</organism>
<reference evidence="2" key="1">
    <citation type="submission" date="2022-04" db="EMBL/GenBank/DDBJ databases">
        <title>Carnegiea gigantea Genome sequencing and assembly v2.</title>
        <authorList>
            <person name="Copetti D."/>
            <person name="Sanderson M.J."/>
            <person name="Burquez A."/>
            <person name="Wojciechowski M.F."/>
        </authorList>
    </citation>
    <scope>NUCLEOTIDE SEQUENCE</scope>
    <source>
        <strain evidence="2">SGP5-SGP5p</strain>
        <tissue evidence="2">Aerial part</tissue>
    </source>
</reference>
<name>A0A9Q1JL68_9CARY</name>
<comment type="caution">
    <text evidence="2">The sequence shown here is derived from an EMBL/GenBank/DDBJ whole genome shotgun (WGS) entry which is preliminary data.</text>
</comment>
<feature type="compositionally biased region" description="Polar residues" evidence="1">
    <location>
        <begin position="65"/>
        <end position="76"/>
    </location>
</feature>
<sequence>MSEKEYKHHGGAKRQKGETKGKSKRGYVSGSTPSPRSSSSGVPASPSRGVVPSSSRSSPSLEGGMNSTSSGSQPSVSAHWRSSIGRRPQNGCPPGSRGPMSSRPYVGILRSPHSTAASASAFASAALAFESASLNRICRSFFSASQVSFSSLNFSQRCLYLAVAFSDLWHSDVDFIARARACEAIHKELIDDQVCEIENDKLGKEEGRGRTLYLPRPRPLLSVTLGCSEVPDVAKSHDLARSHSSSNLAAELATRKFLGHTLALAAVSPTGQQSHLRSLWGTVRSLGN</sequence>
<accession>A0A9Q1JL68</accession>
<dbReference type="EMBL" id="JAKOGI010002246">
    <property type="protein sequence ID" value="KAJ8422465.1"/>
    <property type="molecule type" value="Genomic_DNA"/>
</dbReference>
<proteinExistence type="predicted"/>
<evidence type="ECO:0000313" key="2">
    <source>
        <dbReference type="EMBL" id="KAJ8422465.1"/>
    </source>
</evidence>
<feature type="region of interest" description="Disordered" evidence="1">
    <location>
        <begin position="1"/>
        <end position="107"/>
    </location>
</feature>
<feature type="compositionally biased region" description="Low complexity" evidence="1">
    <location>
        <begin position="29"/>
        <end position="60"/>
    </location>
</feature>
<keyword evidence="3" id="KW-1185">Reference proteome</keyword>
<evidence type="ECO:0000313" key="3">
    <source>
        <dbReference type="Proteomes" id="UP001153076"/>
    </source>
</evidence>
<protein>
    <submittedName>
        <fullName evidence="2">Uncharacterized protein</fullName>
    </submittedName>
</protein>
<feature type="compositionally biased region" description="Low complexity" evidence="1">
    <location>
        <begin position="93"/>
        <end position="104"/>
    </location>
</feature>
<evidence type="ECO:0000256" key="1">
    <source>
        <dbReference type="SAM" id="MobiDB-lite"/>
    </source>
</evidence>
<dbReference type="Proteomes" id="UP001153076">
    <property type="component" value="Unassembled WGS sequence"/>
</dbReference>
<dbReference type="AlphaFoldDB" id="A0A9Q1JL68"/>
<gene>
    <name evidence="2" type="ORF">Cgig2_017472</name>
</gene>